<dbReference type="GO" id="GO:0045892">
    <property type="term" value="P:negative regulation of DNA-templated transcription"/>
    <property type="evidence" value="ECO:0007669"/>
    <property type="project" value="UniProtKB-UniRule"/>
</dbReference>
<name>A0AB40ATY0_DIOCR</name>
<evidence type="ECO:0000256" key="1">
    <source>
        <dbReference type="ARBA" id="ARBA00004123"/>
    </source>
</evidence>
<evidence type="ECO:0000313" key="9">
    <source>
        <dbReference type="RefSeq" id="XP_039118064.1"/>
    </source>
</evidence>
<accession>A0AB40ATY0</accession>
<dbReference type="RefSeq" id="XP_039118064.1">
    <property type="nucleotide sequence ID" value="XM_039262130.1"/>
</dbReference>
<protein>
    <recommendedName>
        <fullName evidence="6">Transcription repressor</fullName>
    </recommendedName>
    <alternativeName>
        <fullName evidence="6">Ovate family protein</fullName>
    </alternativeName>
</protein>
<comment type="subcellular location">
    <subcellularLocation>
        <location evidence="1 6">Nucleus</location>
    </subcellularLocation>
</comment>
<feature type="domain" description="OVATE" evidence="7">
    <location>
        <begin position="95"/>
        <end position="154"/>
    </location>
</feature>
<evidence type="ECO:0000256" key="4">
    <source>
        <dbReference type="ARBA" id="ARBA00023163"/>
    </source>
</evidence>
<keyword evidence="4 6" id="KW-0804">Transcription</keyword>
<reference evidence="9" key="1">
    <citation type="submission" date="2025-08" db="UniProtKB">
        <authorList>
            <consortium name="RefSeq"/>
        </authorList>
    </citation>
    <scope>IDENTIFICATION</scope>
</reference>
<keyword evidence="5 6" id="KW-0539">Nucleus</keyword>
<dbReference type="Proteomes" id="UP001515500">
    <property type="component" value="Unplaced"/>
</dbReference>
<evidence type="ECO:0000256" key="2">
    <source>
        <dbReference type="ARBA" id="ARBA00022491"/>
    </source>
</evidence>
<evidence type="ECO:0000256" key="5">
    <source>
        <dbReference type="ARBA" id="ARBA00023242"/>
    </source>
</evidence>
<dbReference type="GeneID" id="120253948"/>
<gene>
    <name evidence="9" type="primary">LOC120253948</name>
</gene>
<sequence>MGRKLGLTSLFYKTKDPRSFSSWHWPSCKQARTNSFRIGDEAVHQGDNKSMDSVERVIHGLRSADRLFFEPGGTSSIMEDARAAMRVPFEGSHAVAMESDDPYHDFRASMEEMVVAHGVKGCGWLEELLGWYLRVNGRKTHGFIVGAFMDLLLMLASPPPSTSCSSTSFSFEIKELEQEQEEEDEASDLSS</sequence>
<dbReference type="GO" id="GO:0005634">
    <property type="term" value="C:nucleus"/>
    <property type="evidence" value="ECO:0007669"/>
    <property type="project" value="UniProtKB-SubCell"/>
</dbReference>
<keyword evidence="2 6" id="KW-0678">Repressor</keyword>
<dbReference type="PROSITE" id="PS51754">
    <property type="entry name" value="OVATE"/>
    <property type="match status" value="1"/>
</dbReference>
<dbReference type="PANTHER" id="PTHR33057:SF26">
    <property type="entry name" value="TRANSCRIPTION REPRESSOR OFP13"/>
    <property type="match status" value="1"/>
</dbReference>
<dbReference type="InterPro" id="IPR038933">
    <property type="entry name" value="Ovate"/>
</dbReference>
<dbReference type="Pfam" id="PF04844">
    <property type="entry name" value="Ovate"/>
    <property type="match status" value="1"/>
</dbReference>
<keyword evidence="3 6" id="KW-0805">Transcription regulation</keyword>
<dbReference type="AlphaFoldDB" id="A0AB40ATY0"/>
<dbReference type="NCBIfam" id="TIGR01568">
    <property type="entry name" value="A_thal_3678"/>
    <property type="match status" value="1"/>
</dbReference>
<organism evidence="8 9">
    <name type="scientific">Dioscorea cayennensis subsp. rotundata</name>
    <name type="common">White Guinea yam</name>
    <name type="synonym">Dioscorea rotundata</name>
    <dbReference type="NCBI Taxonomy" id="55577"/>
    <lineage>
        <taxon>Eukaryota</taxon>
        <taxon>Viridiplantae</taxon>
        <taxon>Streptophyta</taxon>
        <taxon>Embryophyta</taxon>
        <taxon>Tracheophyta</taxon>
        <taxon>Spermatophyta</taxon>
        <taxon>Magnoliopsida</taxon>
        <taxon>Liliopsida</taxon>
        <taxon>Dioscoreales</taxon>
        <taxon>Dioscoreaceae</taxon>
        <taxon>Dioscorea</taxon>
    </lineage>
</organism>
<evidence type="ECO:0000259" key="7">
    <source>
        <dbReference type="PROSITE" id="PS51754"/>
    </source>
</evidence>
<comment type="function">
    <text evidence="6">Transcriptional repressor that regulates multiple aspects of plant growth and development.</text>
</comment>
<evidence type="ECO:0000256" key="3">
    <source>
        <dbReference type="ARBA" id="ARBA00023015"/>
    </source>
</evidence>
<dbReference type="InterPro" id="IPR006458">
    <property type="entry name" value="Ovate_C"/>
</dbReference>
<keyword evidence="8" id="KW-1185">Reference proteome</keyword>
<evidence type="ECO:0000256" key="6">
    <source>
        <dbReference type="RuleBase" id="RU367028"/>
    </source>
</evidence>
<proteinExistence type="predicted"/>
<dbReference type="PANTHER" id="PTHR33057">
    <property type="entry name" value="TRANSCRIPTION REPRESSOR OFP7-RELATED"/>
    <property type="match status" value="1"/>
</dbReference>
<evidence type="ECO:0000313" key="8">
    <source>
        <dbReference type="Proteomes" id="UP001515500"/>
    </source>
</evidence>